<dbReference type="EnsemblPlants" id="KEH34253">
    <property type="protein sequence ID" value="KEH34253"/>
    <property type="gene ID" value="MTR_3g463700"/>
</dbReference>
<proteinExistence type="predicted"/>
<reference evidence="1 2" key="1">
    <citation type="journal article" date="2011" name="Nature">
        <title>The Medicago genome provides insight into the evolution of rhizobial symbioses.</title>
        <authorList>
            <person name="Young N.D."/>
            <person name="Debelle F."/>
            <person name="Oldroyd G.E."/>
            <person name="Geurts R."/>
            <person name="Cannon S.B."/>
            <person name="Udvardi M.K."/>
            <person name="Benedito V.A."/>
            <person name="Mayer K.F."/>
            <person name="Gouzy J."/>
            <person name="Schoof H."/>
            <person name="Van de Peer Y."/>
            <person name="Proost S."/>
            <person name="Cook D.R."/>
            <person name="Meyers B.C."/>
            <person name="Spannagl M."/>
            <person name="Cheung F."/>
            <person name="De Mita S."/>
            <person name="Krishnakumar V."/>
            <person name="Gundlach H."/>
            <person name="Zhou S."/>
            <person name="Mudge J."/>
            <person name="Bharti A.K."/>
            <person name="Murray J.D."/>
            <person name="Naoumkina M.A."/>
            <person name="Rosen B."/>
            <person name="Silverstein K.A."/>
            <person name="Tang H."/>
            <person name="Rombauts S."/>
            <person name="Zhao P.X."/>
            <person name="Zhou P."/>
            <person name="Barbe V."/>
            <person name="Bardou P."/>
            <person name="Bechner M."/>
            <person name="Bellec A."/>
            <person name="Berger A."/>
            <person name="Berges H."/>
            <person name="Bidwell S."/>
            <person name="Bisseling T."/>
            <person name="Choisne N."/>
            <person name="Couloux A."/>
            <person name="Denny R."/>
            <person name="Deshpande S."/>
            <person name="Dai X."/>
            <person name="Doyle J.J."/>
            <person name="Dudez A.M."/>
            <person name="Farmer A.D."/>
            <person name="Fouteau S."/>
            <person name="Franken C."/>
            <person name="Gibelin C."/>
            <person name="Gish J."/>
            <person name="Goldstein S."/>
            <person name="Gonzalez A.J."/>
            <person name="Green P.J."/>
            <person name="Hallab A."/>
            <person name="Hartog M."/>
            <person name="Hua A."/>
            <person name="Humphray S.J."/>
            <person name="Jeong D.H."/>
            <person name="Jing Y."/>
            <person name="Jocker A."/>
            <person name="Kenton S.M."/>
            <person name="Kim D.J."/>
            <person name="Klee K."/>
            <person name="Lai H."/>
            <person name="Lang C."/>
            <person name="Lin S."/>
            <person name="Macmil S.L."/>
            <person name="Magdelenat G."/>
            <person name="Matthews L."/>
            <person name="McCorrison J."/>
            <person name="Monaghan E.L."/>
            <person name="Mun J.H."/>
            <person name="Najar F.Z."/>
            <person name="Nicholson C."/>
            <person name="Noirot C."/>
            <person name="O'Bleness M."/>
            <person name="Paule C.R."/>
            <person name="Poulain J."/>
            <person name="Prion F."/>
            <person name="Qin B."/>
            <person name="Qu C."/>
            <person name="Retzel E.F."/>
            <person name="Riddle C."/>
            <person name="Sallet E."/>
            <person name="Samain S."/>
            <person name="Samson N."/>
            <person name="Sanders I."/>
            <person name="Saurat O."/>
            <person name="Scarpelli C."/>
            <person name="Schiex T."/>
            <person name="Segurens B."/>
            <person name="Severin A.J."/>
            <person name="Sherrier D.J."/>
            <person name="Shi R."/>
            <person name="Sims S."/>
            <person name="Singer S.R."/>
            <person name="Sinharoy S."/>
            <person name="Sterck L."/>
            <person name="Viollet A."/>
            <person name="Wang B.B."/>
            <person name="Wang K."/>
            <person name="Wang M."/>
            <person name="Wang X."/>
            <person name="Warfsmann J."/>
            <person name="Weissenbach J."/>
            <person name="White D.D."/>
            <person name="White J.D."/>
            <person name="Wiley G.B."/>
            <person name="Wincker P."/>
            <person name="Xing Y."/>
            <person name="Yang L."/>
            <person name="Yao Z."/>
            <person name="Ying F."/>
            <person name="Zhai J."/>
            <person name="Zhou L."/>
            <person name="Zuber A."/>
            <person name="Denarie J."/>
            <person name="Dixon R.A."/>
            <person name="May G.D."/>
            <person name="Schwartz D.C."/>
            <person name="Rogers J."/>
            <person name="Quetier F."/>
            <person name="Town C.D."/>
            <person name="Roe B.A."/>
        </authorList>
    </citation>
    <scope>NUCLEOTIDE SEQUENCE [LARGE SCALE GENOMIC DNA]</scope>
    <source>
        <strain evidence="1">A17</strain>
        <strain evidence="2">cv. Jemalong A17</strain>
    </source>
</reference>
<dbReference type="Proteomes" id="UP000002051">
    <property type="component" value="Chromosome 3"/>
</dbReference>
<name>A0A072UYR4_MEDTR</name>
<organism evidence="1 3">
    <name type="scientific">Medicago truncatula</name>
    <name type="common">Barrel medic</name>
    <name type="synonym">Medicago tribuloides</name>
    <dbReference type="NCBI Taxonomy" id="3880"/>
    <lineage>
        <taxon>Eukaryota</taxon>
        <taxon>Viridiplantae</taxon>
        <taxon>Streptophyta</taxon>
        <taxon>Embryophyta</taxon>
        <taxon>Tracheophyta</taxon>
        <taxon>Spermatophyta</taxon>
        <taxon>Magnoliopsida</taxon>
        <taxon>eudicotyledons</taxon>
        <taxon>Gunneridae</taxon>
        <taxon>Pentapetalae</taxon>
        <taxon>rosids</taxon>
        <taxon>fabids</taxon>
        <taxon>Fabales</taxon>
        <taxon>Fabaceae</taxon>
        <taxon>Papilionoideae</taxon>
        <taxon>50 kb inversion clade</taxon>
        <taxon>NPAAA clade</taxon>
        <taxon>Hologalegina</taxon>
        <taxon>IRL clade</taxon>
        <taxon>Trifolieae</taxon>
        <taxon>Medicago</taxon>
    </lineage>
</organism>
<reference evidence="2" key="3">
    <citation type="submission" date="2015-04" db="UniProtKB">
        <authorList>
            <consortium name="EnsemblPlants"/>
        </authorList>
    </citation>
    <scope>IDENTIFICATION</scope>
    <source>
        <strain evidence="2">cv. Jemalong A17</strain>
    </source>
</reference>
<accession>A0A072UYR4</accession>
<evidence type="ECO:0000313" key="3">
    <source>
        <dbReference type="Proteomes" id="UP000002051"/>
    </source>
</evidence>
<dbReference type="EMBL" id="CM001219">
    <property type="protein sequence ID" value="KEH34253.1"/>
    <property type="molecule type" value="Genomic_DNA"/>
</dbReference>
<dbReference type="AlphaFoldDB" id="A0A072UYR4"/>
<dbReference type="HOGENOM" id="CLU_2779641_0_0_1"/>
<sequence length="69" mass="8238">MVEKWRLPVLQHPDPYILYSLEDPEFKDMADVLVTKQVRVSFKIGEYEDEVLCDVVPSKTRQTYHDLRK</sequence>
<dbReference type="eggNOG" id="KOG0017">
    <property type="taxonomic scope" value="Eukaryota"/>
</dbReference>
<protein>
    <submittedName>
        <fullName evidence="1 2">Uncharacterized protein</fullName>
    </submittedName>
</protein>
<dbReference type="PaxDb" id="3880-AES75777"/>
<keyword evidence="3" id="KW-1185">Reference proteome</keyword>
<reference evidence="1 2" key="2">
    <citation type="journal article" date="2014" name="BMC Genomics">
        <title>An improved genome release (version Mt4.0) for the model legume Medicago truncatula.</title>
        <authorList>
            <person name="Tang H."/>
            <person name="Krishnakumar V."/>
            <person name="Bidwell S."/>
            <person name="Rosen B."/>
            <person name="Chan A."/>
            <person name="Zhou S."/>
            <person name="Gentzbittel L."/>
            <person name="Childs K.L."/>
            <person name="Yandell M."/>
            <person name="Gundlach H."/>
            <person name="Mayer K.F."/>
            <person name="Schwartz D.C."/>
            <person name="Town C.D."/>
        </authorList>
    </citation>
    <scope>GENOME REANNOTATION</scope>
    <source>
        <strain evidence="1">A17</strain>
        <strain evidence="2">cv. Jemalong A17</strain>
    </source>
</reference>
<gene>
    <name evidence="1" type="ordered locus">MTR_3g463700</name>
</gene>
<evidence type="ECO:0000313" key="1">
    <source>
        <dbReference type="EMBL" id="KEH34253.1"/>
    </source>
</evidence>
<evidence type="ECO:0000313" key="2">
    <source>
        <dbReference type="EnsemblPlants" id="KEH34253"/>
    </source>
</evidence>